<dbReference type="Proteomes" id="UP001156666">
    <property type="component" value="Unassembled WGS sequence"/>
</dbReference>
<feature type="transmembrane region" description="Helical" evidence="1">
    <location>
        <begin position="363"/>
        <end position="385"/>
    </location>
</feature>
<dbReference type="InterPro" id="IPR049177">
    <property type="entry name" value="MgtC_SapB_SrpB_YhiD_N"/>
</dbReference>
<dbReference type="Pfam" id="PF02308">
    <property type="entry name" value="MgtC"/>
    <property type="match status" value="1"/>
</dbReference>
<gene>
    <name evidence="4" type="ORF">GCM10007940_03490</name>
</gene>
<feature type="domain" description="MgtC/SapB/SrpB/YhiD N-terminal" evidence="2">
    <location>
        <begin position="9"/>
        <end position="129"/>
    </location>
</feature>
<feature type="transmembrane region" description="Helical" evidence="1">
    <location>
        <begin position="99"/>
        <end position="122"/>
    </location>
</feature>
<organism evidence="4 5">
    <name type="scientific">Portibacter lacus</name>
    <dbReference type="NCBI Taxonomy" id="1099794"/>
    <lineage>
        <taxon>Bacteria</taxon>
        <taxon>Pseudomonadati</taxon>
        <taxon>Bacteroidota</taxon>
        <taxon>Saprospiria</taxon>
        <taxon>Saprospirales</taxon>
        <taxon>Haliscomenobacteraceae</taxon>
        <taxon>Portibacter</taxon>
    </lineage>
</organism>
<sequence length="413" mass="44044">MDYELLKILGVSLGLGLLTGLQREYHNEKLAGIRTFSLITLLGSVTALIGVHFDSVWLIGAGLVAIAILVVGVNVMIYKNEDAELGQTTEVAMLLMYGIGAYLVIGDMVIGVVIGAITILLLHLKGSLSSFVDGLSEKDITAIMQFTAISLLVLPILPNQNYGPYEVLNPRDIWMMVVLIVGISLVGYFIYKWLGKKAGTISNGILGGLISSTATTVTFARQTNGKNSVSSLAAFIILVASAVSMIRVLLEVLAVTPHNFAVIAPPIIIEILVMVLLAGGLYYYNSKESVEELPEPDNPAQFKSALIFGALYGIILLGVAAAKDYLGQEGLYIITIISGLTDVDAITLSLSNTLNRGEIEASFAWKLILIASLSNLLFKGILAAVLGSKKLGIYVSILFGISIIAGIVIVLTW</sequence>
<dbReference type="Pfam" id="PF13194">
    <property type="entry name" value="DUF4010"/>
    <property type="match status" value="1"/>
</dbReference>
<keyword evidence="1" id="KW-1133">Transmembrane helix</keyword>
<dbReference type="AlphaFoldDB" id="A0AA37WDH0"/>
<dbReference type="PANTHER" id="PTHR39084:SF1">
    <property type="entry name" value="DUF4010 DOMAIN-CONTAINING PROTEIN"/>
    <property type="match status" value="1"/>
</dbReference>
<feature type="transmembrane region" description="Helical" evidence="1">
    <location>
        <begin position="33"/>
        <end position="51"/>
    </location>
</feature>
<evidence type="ECO:0008006" key="6">
    <source>
        <dbReference type="Google" id="ProtNLM"/>
    </source>
</evidence>
<keyword evidence="5" id="KW-1185">Reference proteome</keyword>
<feature type="transmembrane region" description="Helical" evidence="1">
    <location>
        <begin position="57"/>
        <end position="78"/>
    </location>
</feature>
<reference evidence="4" key="1">
    <citation type="journal article" date="2014" name="Int. J. Syst. Evol. Microbiol.">
        <title>Complete genome sequence of Corynebacterium casei LMG S-19264T (=DSM 44701T), isolated from a smear-ripened cheese.</title>
        <authorList>
            <consortium name="US DOE Joint Genome Institute (JGI-PGF)"/>
            <person name="Walter F."/>
            <person name="Albersmeier A."/>
            <person name="Kalinowski J."/>
            <person name="Ruckert C."/>
        </authorList>
    </citation>
    <scope>NUCLEOTIDE SEQUENCE</scope>
    <source>
        <strain evidence="4">NBRC 108769</strain>
    </source>
</reference>
<proteinExistence type="predicted"/>
<accession>A0AA37WDH0</accession>
<dbReference type="PANTHER" id="PTHR39084">
    <property type="entry name" value="MEMBRANE PROTEIN-RELATED"/>
    <property type="match status" value="1"/>
</dbReference>
<keyword evidence="1" id="KW-0812">Transmembrane</keyword>
<protein>
    <recommendedName>
        <fullName evidence="6">DUF4010 domain-containing protein</fullName>
    </recommendedName>
</protein>
<feature type="transmembrane region" description="Helical" evidence="1">
    <location>
        <begin position="232"/>
        <end position="250"/>
    </location>
</feature>
<dbReference type="InterPro" id="IPR025105">
    <property type="entry name" value="DUF4010"/>
</dbReference>
<keyword evidence="1" id="KW-0472">Membrane</keyword>
<dbReference type="EMBL" id="BSOH01000001">
    <property type="protein sequence ID" value="GLR15734.1"/>
    <property type="molecule type" value="Genomic_DNA"/>
</dbReference>
<feature type="transmembrane region" description="Helical" evidence="1">
    <location>
        <begin position="391"/>
        <end position="411"/>
    </location>
</feature>
<feature type="transmembrane region" description="Helical" evidence="1">
    <location>
        <begin position="305"/>
        <end position="325"/>
    </location>
</feature>
<dbReference type="RefSeq" id="WP_235292631.1">
    <property type="nucleotide sequence ID" value="NZ_BSOH01000001.1"/>
</dbReference>
<evidence type="ECO:0000256" key="1">
    <source>
        <dbReference type="SAM" id="Phobius"/>
    </source>
</evidence>
<evidence type="ECO:0000313" key="5">
    <source>
        <dbReference type="Proteomes" id="UP001156666"/>
    </source>
</evidence>
<reference evidence="4" key="2">
    <citation type="submission" date="2023-01" db="EMBL/GenBank/DDBJ databases">
        <title>Draft genome sequence of Portibacter lacus strain NBRC 108769.</title>
        <authorList>
            <person name="Sun Q."/>
            <person name="Mori K."/>
        </authorList>
    </citation>
    <scope>NUCLEOTIDE SEQUENCE</scope>
    <source>
        <strain evidence="4">NBRC 108769</strain>
    </source>
</reference>
<feature type="transmembrane region" description="Helical" evidence="1">
    <location>
        <begin position="173"/>
        <end position="194"/>
    </location>
</feature>
<feature type="transmembrane region" description="Helical" evidence="1">
    <location>
        <begin position="331"/>
        <end position="351"/>
    </location>
</feature>
<evidence type="ECO:0000313" key="4">
    <source>
        <dbReference type="EMBL" id="GLR15734.1"/>
    </source>
</evidence>
<feature type="domain" description="DUF4010" evidence="3">
    <location>
        <begin position="178"/>
        <end position="387"/>
    </location>
</feature>
<evidence type="ECO:0000259" key="3">
    <source>
        <dbReference type="Pfam" id="PF13194"/>
    </source>
</evidence>
<comment type="caution">
    <text evidence="4">The sequence shown here is derived from an EMBL/GenBank/DDBJ whole genome shotgun (WGS) entry which is preliminary data.</text>
</comment>
<name>A0AA37WDH0_9BACT</name>
<evidence type="ECO:0000259" key="2">
    <source>
        <dbReference type="Pfam" id="PF02308"/>
    </source>
</evidence>
<feature type="transmembrane region" description="Helical" evidence="1">
    <location>
        <begin position="262"/>
        <end position="284"/>
    </location>
</feature>